<dbReference type="GO" id="GO:0006635">
    <property type="term" value="P:fatty acid beta-oxidation"/>
    <property type="evidence" value="ECO:0007669"/>
    <property type="project" value="TreeGrafter"/>
</dbReference>
<comment type="subcellular location">
    <subcellularLocation>
        <location evidence="1">Cytoplasm</location>
        <location evidence="1">Cytosol</location>
    </subcellularLocation>
</comment>
<dbReference type="EMBL" id="FN653056">
    <property type="protein sequence ID" value="CBY24650.1"/>
    <property type="molecule type" value="Genomic_DNA"/>
</dbReference>
<dbReference type="GO" id="GO:0004492">
    <property type="term" value="F:methyl/ethyl malonyl-CoA decarboxylase activity"/>
    <property type="evidence" value="ECO:0007669"/>
    <property type="project" value="UniProtKB-EC"/>
</dbReference>
<sequence>MHQVTNRLYANDNQLTVSFINGPAFGGGSELATATDLRIASPKAKLATVHKNLALQPGWAGATRLVRLVGAQNALYMLSTAKVFNAQQLVDIGFCVPEIIEDIEVKDYYWTENHLSSIDRNVVRVMKSNAKNAVELSLHDAFSEEKRNFGTLIGQPENIKAIAALKLRLERD</sequence>
<evidence type="ECO:0000256" key="1">
    <source>
        <dbReference type="ARBA" id="ARBA00004514"/>
    </source>
</evidence>
<dbReference type="CDD" id="cd06558">
    <property type="entry name" value="crotonase-like"/>
    <property type="match status" value="1"/>
</dbReference>
<evidence type="ECO:0000256" key="7">
    <source>
        <dbReference type="ARBA" id="ARBA00038883"/>
    </source>
</evidence>
<dbReference type="InterPro" id="IPR001753">
    <property type="entry name" value="Enoyl-CoA_hydra/iso"/>
</dbReference>
<keyword evidence="3" id="KW-0963">Cytoplasm</keyword>
<dbReference type="Gene3D" id="3.90.226.10">
    <property type="entry name" value="2-enoyl-CoA Hydratase, Chain A, domain 1"/>
    <property type="match status" value="1"/>
</dbReference>
<evidence type="ECO:0000256" key="8">
    <source>
        <dbReference type="ARBA" id="ARBA00039903"/>
    </source>
</evidence>
<evidence type="ECO:0000256" key="13">
    <source>
        <dbReference type="RuleBase" id="RU003707"/>
    </source>
</evidence>
<evidence type="ECO:0000256" key="2">
    <source>
        <dbReference type="ARBA" id="ARBA00005254"/>
    </source>
</evidence>
<reference evidence="14" key="1">
    <citation type="journal article" date="2010" name="Science">
        <title>Plasticity of animal genome architecture unmasked by rapid evolution of a pelagic tunicate.</title>
        <authorList>
            <person name="Denoeud F."/>
            <person name="Henriet S."/>
            <person name="Mungpakdee S."/>
            <person name="Aury J.M."/>
            <person name="Da Silva C."/>
            <person name="Brinkmann H."/>
            <person name="Mikhaleva J."/>
            <person name="Olsen L.C."/>
            <person name="Jubin C."/>
            <person name="Canestro C."/>
            <person name="Bouquet J.M."/>
            <person name="Danks G."/>
            <person name="Poulain J."/>
            <person name="Campsteijn C."/>
            <person name="Adamski M."/>
            <person name="Cross I."/>
            <person name="Yadetie F."/>
            <person name="Muffato M."/>
            <person name="Louis A."/>
            <person name="Butcher S."/>
            <person name="Tsagkogeorga G."/>
            <person name="Konrad A."/>
            <person name="Singh S."/>
            <person name="Jensen M.F."/>
            <person name="Cong E.H."/>
            <person name="Eikeseth-Otteraa H."/>
            <person name="Noel B."/>
            <person name="Anthouard V."/>
            <person name="Porcel B.M."/>
            <person name="Kachouri-Lafond R."/>
            <person name="Nishino A."/>
            <person name="Ugolini M."/>
            <person name="Chourrout P."/>
            <person name="Nishida H."/>
            <person name="Aasland R."/>
            <person name="Huzurbazar S."/>
            <person name="Westhof E."/>
            <person name="Delsuc F."/>
            <person name="Lehrach H."/>
            <person name="Reinhardt R."/>
            <person name="Weissenbach J."/>
            <person name="Roy S.W."/>
            <person name="Artiguenave F."/>
            <person name="Postlethwait J.H."/>
            <person name="Manak J.R."/>
            <person name="Thompson E.M."/>
            <person name="Jaillon O."/>
            <person name="Du Pasquier L."/>
            <person name="Boudinot P."/>
            <person name="Liberles D.A."/>
            <person name="Volff J.N."/>
            <person name="Philippe H."/>
            <person name="Lenhard B."/>
            <person name="Roest Crollius H."/>
            <person name="Wincker P."/>
            <person name="Chourrout D."/>
        </authorList>
    </citation>
    <scope>NUCLEOTIDE SEQUENCE [LARGE SCALE GENOMIC DNA]</scope>
</reference>
<organism evidence="14">
    <name type="scientific">Oikopleura dioica</name>
    <name type="common">Tunicate</name>
    <dbReference type="NCBI Taxonomy" id="34765"/>
    <lineage>
        <taxon>Eukaryota</taxon>
        <taxon>Metazoa</taxon>
        <taxon>Chordata</taxon>
        <taxon>Tunicata</taxon>
        <taxon>Appendicularia</taxon>
        <taxon>Copelata</taxon>
        <taxon>Oikopleuridae</taxon>
        <taxon>Oikopleura</taxon>
    </lineage>
</organism>
<evidence type="ECO:0000256" key="10">
    <source>
        <dbReference type="ARBA" id="ARBA00042182"/>
    </source>
</evidence>
<evidence type="ECO:0000313" key="15">
    <source>
        <dbReference type="Proteomes" id="UP000001307"/>
    </source>
</evidence>
<evidence type="ECO:0000256" key="9">
    <source>
        <dbReference type="ARBA" id="ARBA00042052"/>
    </source>
</evidence>
<evidence type="ECO:0000256" key="12">
    <source>
        <dbReference type="ARBA" id="ARBA00056546"/>
    </source>
</evidence>
<keyword evidence="15" id="KW-1185">Reference proteome</keyword>
<evidence type="ECO:0000256" key="6">
    <source>
        <dbReference type="ARBA" id="ARBA00036541"/>
    </source>
</evidence>
<gene>
    <name evidence="14" type="ORF">GSOID_T00012544001</name>
</gene>
<protein>
    <recommendedName>
        <fullName evidence="8">Ethylmalonyl-CoA decarboxylase</fullName>
        <ecNumber evidence="7">4.1.1.94</ecNumber>
    </recommendedName>
    <alternativeName>
        <fullName evidence="10">Enoyl-CoA hydratase domain-containing protein 1</fullName>
    </alternativeName>
    <alternativeName>
        <fullName evidence="9">Methylmalonyl-CoA decarboxylase</fullName>
    </alternativeName>
</protein>
<comment type="catalytic activity">
    <reaction evidence="11">
        <text>(S)-methylmalonyl-CoA + H(+) = propanoyl-CoA + CO2</text>
        <dbReference type="Rhea" id="RHEA:61340"/>
        <dbReference type="ChEBI" id="CHEBI:15378"/>
        <dbReference type="ChEBI" id="CHEBI:16526"/>
        <dbReference type="ChEBI" id="CHEBI:57327"/>
        <dbReference type="ChEBI" id="CHEBI:57392"/>
        <dbReference type="EC" id="4.1.1.94"/>
    </reaction>
    <physiologicalReaction direction="left-to-right" evidence="11">
        <dbReference type="Rhea" id="RHEA:61341"/>
    </physiologicalReaction>
</comment>
<dbReference type="SUPFAM" id="SSF52096">
    <property type="entry name" value="ClpP/crotonase"/>
    <property type="match status" value="1"/>
</dbReference>
<accession>E4XIW6</accession>
<evidence type="ECO:0000313" key="14">
    <source>
        <dbReference type="EMBL" id="CBY24650.1"/>
    </source>
</evidence>
<dbReference type="InterPro" id="IPR029045">
    <property type="entry name" value="ClpP/crotonase-like_dom_sf"/>
</dbReference>
<dbReference type="PANTHER" id="PTHR11941:SF27">
    <property type="entry name" value="ETHYLMALONYL-COA DECARBOXYLASE"/>
    <property type="match status" value="1"/>
</dbReference>
<evidence type="ECO:0000256" key="4">
    <source>
        <dbReference type="ARBA" id="ARBA00023239"/>
    </source>
</evidence>
<dbReference type="FunCoup" id="E4XIW6">
    <property type="interactions" value="19"/>
</dbReference>
<comment type="catalytic activity">
    <reaction evidence="6">
        <text>(2R)-ethylmalonyl-CoA + H(+) = butanoyl-CoA + CO2</text>
        <dbReference type="Rhea" id="RHEA:59540"/>
        <dbReference type="ChEBI" id="CHEBI:15378"/>
        <dbReference type="ChEBI" id="CHEBI:16526"/>
        <dbReference type="ChEBI" id="CHEBI:57371"/>
        <dbReference type="ChEBI" id="CHEBI:85316"/>
        <dbReference type="EC" id="4.1.1.94"/>
    </reaction>
    <physiologicalReaction direction="left-to-right" evidence="6">
        <dbReference type="Rhea" id="RHEA:59541"/>
    </physiologicalReaction>
</comment>
<comment type="similarity">
    <text evidence="2 13">Belongs to the enoyl-CoA hydratase/isomerase family.</text>
</comment>
<comment type="catalytic activity">
    <reaction evidence="5">
        <text>(2S)-ethylmalonyl-CoA + H(+) = butanoyl-CoA + CO2</text>
        <dbReference type="Rhea" id="RHEA:32131"/>
        <dbReference type="ChEBI" id="CHEBI:15378"/>
        <dbReference type="ChEBI" id="CHEBI:16526"/>
        <dbReference type="ChEBI" id="CHEBI:57371"/>
        <dbReference type="ChEBI" id="CHEBI:60909"/>
        <dbReference type="EC" id="4.1.1.94"/>
    </reaction>
    <physiologicalReaction direction="left-to-right" evidence="5">
        <dbReference type="Rhea" id="RHEA:32132"/>
    </physiologicalReaction>
</comment>
<dbReference type="InParanoid" id="E4XIW6"/>
<dbReference type="PANTHER" id="PTHR11941">
    <property type="entry name" value="ENOYL-COA HYDRATASE-RELATED"/>
    <property type="match status" value="1"/>
</dbReference>
<dbReference type="AlphaFoldDB" id="E4XIW6"/>
<dbReference type="GO" id="GO:0005829">
    <property type="term" value="C:cytosol"/>
    <property type="evidence" value="ECO:0007669"/>
    <property type="project" value="UniProtKB-SubCell"/>
</dbReference>
<proteinExistence type="inferred from homology"/>
<name>E4XIW6_OIKDI</name>
<evidence type="ECO:0000256" key="3">
    <source>
        <dbReference type="ARBA" id="ARBA00022490"/>
    </source>
</evidence>
<comment type="function">
    <text evidence="12">Decarboxylates ethylmalonyl-CoA, a potentially toxic metabolite, to form butyryl-CoA, suggesting it might be involved in metabolite proofreading. Acts preferentially on (S)-ethylmalonyl-CoA but also has some activity on the (R)-isomer. Also has methylmalonyl-CoA decarboxylase activity at lower level.</text>
</comment>
<dbReference type="OrthoDB" id="448450at2759"/>
<dbReference type="Pfam" id="PF00378">
    <property type="entry name" value="ECH_1"/>
    <property type="match status" value="1"/>
</dbReference>
<evidence type="ECO:0000256" key="5">
    <source>
        <dbReference type="ARBA" id="ARBA00036343"/>
    </source>
</evidence>
<dbReference type="Proteomes" id="UP000001307">
    <property type="component" value="Unassembled WGS sequence"/>
</dbReference>
<evidence type="ECO:0000256" key="11">
    <source>
        <dbReference type="ARBA" id="ARBA00047446"/>
    </source>
</evidence>
<dbReference type="PROSITE" id="PS00166">
    <property type="entry name" value="ENOYL_COA_HYDRATASE"/>
    <property type="match status" value="1"/>
</dbReference>
<dbReference type="InterPro" id="IPR018376">
    <property type="entry name" value="Enoyl-CoA_hyd/isom_CS"/>
</dbReference>
<keyword evidence="4" id="KW-0456">Lyase</keyword>
<dbReference type="EC" id="4.1.1.94" evidence="7"/>